<sequence>MRIGAAPQGSHAEAEWEPLLSLMVPLWTCSSSSGLVAAAL</sequence>
<organism evidence="1">
    <name type="scientific">Anguilla anguilla</name>
    <name type="common">European freshwater eel</name>
    <name type="synonym">Muraena anguilla</name>
    <dbReference type="NCBI Taxonomy" id="7936"/>
    <lineage>
        <taxon>Eukaryota</taxon>
        <taxon>Metazoa</taxon>
        <taxon>Chordata</taxon>
        <taxon>Craniata</taxon>
        <taxon>Vertebrata</taxon>
        <taxon>Euteleostomi</taxon>
        <taxon>Actinopterygii</taxon>
        <taxon>Neopterygii</taxon>
        <taxon>Teleostei</taxon>
        <taxon>Anguilliformes</taxon>
        <taxon>Anguillidae</taxon>
        <taxon>Anguilla</taxon>
    </lineage>
</organism>
<dbReference type="EMBL" id="GBXM01090921">
    <property type="protein sequence ID" value="JAH17656.1"/>
    <property type="molecule type" value="Transcribed_RNA"/>
</dbReference>
<name>A0A0E9QL99_ANGAN</name>
<accession>A0A0E9QL99</accession>
<proteinExistence type="predicted"/>
<protein>
    <submittedName>
        <fullName evidence="1">Uncharacterized protein</fullName>
    </submittedName>
</protein>
<dbReference type="AlphaFoldDB" id="A0A0E9QL99"/>
<evidence type="ECO:0000313" key="1">
    <source>
        <dbReference type="EMBL" id="JAH17656.1"/>
    </source>
</evidence>
<reference evidence="1" key="1">
    <citation type="submission" date="2014-11" db="EMBL/GenBank/DDBJ databases">
        <authorList>
            <person name="Amaro Gonzalez C."/>
        </authorList>
    </citation>
    <scope>NUCLEOTIDE SEQUENCE</scope>
</reference>
<reference evidence="1" key="2">
    <citation type="journal article" date="2015" name="Fish Shellfish Immunol.">
        <title>Early steps in the European eel (Anguilla anguilla)-Vibrio vulnificus interaction in the gills: Role of the RtxA13 toxin.</title>
        <authorList>
            <person name="Callol A."/>
            <person name="Pajuelo D."/>
            <person name="Ebbesson L."/>
            <person name="Teles M."/>
            <person name="MacKenzie S."/>
            <person name="Amaro C."/>
        </authorList>
    </citation>
    <scope>NUCLEOTIDE SEQUENCE</scope>
</reference>